<dbReference type="GO" id="GO:0010181">
    <property type="term" value="F:FMN binding"/>
    <property type="evidence" value="ECO:0007669"/>
    <property type="project" value="InterPro"/>
</dbReference>
<dbReference type="AlphaFoldDB" id="A0A1Y4SI11"/>
<dbReference type="Pfam" id="PF12838">
    <property type="entry name" value="Fer4_7"/>
    <property type="match status" value="1"/>
</dbReference>
<evidence type="ECO:0000256" key="2">
    <source>
        <dbReference type="ARBA" id="ARBA00023004"/>
    </source>
</evidence>
<dbReference type="InterPro" id="IPR008254">
    <property type="entry name" value="Flavodoxin/NO_synth"/>
</dbReference>
<gene>
    <name evidence="6" type="ORF">B5E75_14175</name>
</gene>
<name>A0A1Y4SI11_9FIRM</name>
<dbReference type="PROSITE" id="PS50902">
    <property type="entry name" value="FLAVODOXIN_LIKE"/>
    <property type="match status" value="1"/>
</dbReference>
<dbReference type="OrthoDB" id="9813995at2"/>
<organism evidence="6 7">
    <name type="scientific">Massilimicrobiota timonensis</name>
    <dbReference type="NCBI Taxonomy" id="1776392"/>
    <lineage>
        <taxon>Bacteria</taxon>
        <taxon>Bacillati</taxon>
        <taxon>Bacillota</taxon>
        <taxon>Erysipelotrichia</taxon>
        <taxon>Erysipelotrichales</taxon>
        <taxon>Erysipelotrichaceae</taxon>
        <taxon>Massilimicrobiota</taxon>
    </lineage>
</organism>
<dbReference type="InterPro" id="IPR029039">
    <property type="entry name" value="Flavoprotein-like_sf"/>
</dbReference>
<accession>A0A1Y4SI11</accession>
<protein>
    <recommendedName>
        <fullName evidence="8">4Fe-4S ferredoxin</fullName>
    </recommendedName>
</protein>
<evidence type="ECO:0000313" key="7">
    <source>
        <dbReference type="Proteomes" id="UP000195305"/>
    </source>
</evidence>
<keyword evidence="2" id="KW-0408">Iron</keyword>
<dbReference type="InterPro" id="IPR017900">
    <property type="entry name" value="4Fe4S_Fe_S_CS"/>
</dbReference>
<dbReference type="GO" id="GO:0051536">
    <property type="term" value="F:iron-sulfur cluster binding"/>
    <property type="evidence" value="ECO:0007669"/>
    <property type="project" value="UniProtKB-KW"/>
</dbReference>
<evidence type="ECO:0000313" key="6">
    <source>
        <dbReference type="EMBL" id="OUQ29527.1"/>
    </source>
</evidence>
<feature type="domain" description="Flavodoxin-like" evidence="4">
    <location>
        <begin position="33"/>
        <end position="175"/>
    </location>
</feature>
<dbReference type="Proteomes" id="UP000195305">
    <property type="component" value="Unassembled WGS sequence"/>
</dbReference>
<sequence>MNNDFLNIGDLLMESLKKYDKIVICMEGCVMAIQLIYFSGTGSTQKVVRFIGKQWQEKVYEYDLSNPHIARHVFSHQDLCIVGVPSYGGRVPTIAIERLKQFQANQTPVILIVTYGNRHYDDTFIELKDTLQPLGFICVGAMAIVCEHSIVHEFARGRPNTKDFEYIQSLVETLKRDLHPIEVPGHRPYKIFRGGLKPLVTSQCTKCGLCAKLCPVEAIDLQHLETTNESLCISCMRCISICPFKARICDDKQVEATRMKIQKVCTIDKQSELIGGSLC</sequence>
<feature type="domain" description="4Fe-4S ferredoxin-type" evidence="5">
    <location>
        <begin position="228"/>
        <end position="252"/>
    </location>
</feature>
<dbReference type="PROSITE" id="PS51379">
    <property type="entry name" value="4FE4S_FER_2"/>
    <property type="match status" value="2"/>
</dbReference>
<comment type="caution">
    <text evidence="6">The sequence shown here is derived from an EMBL/GenBank/DDBJ whole genome shotgun (WGS) entry which is preliminary data.</text>
</comment>
<dbReference type="EMBL" id="NFLJ01000083">
    <property type="protein sequence ID" value="OUQ29527.1"/>
    <property type="molecule type" value="Genomic_DNA"/>
</dbReference>
<evidence type="ECO:0000256" key="1">
    <source>
        <dbReference type="ARBA" id="ARBA00022723"/>
    </source>
</evidence>
<dbReference type="InterPro" id="IPR017896">
    <property type="entry name" value="4Fe4S_Fe-S-bd"/>
</dbReference>
<dbReference type="Gene3D" id="3.40.50.360">
    <property type="match status" value="1"/>
</dbReference>
<keyword evidence="3" id="KW-0411">Iron-sulfur</keyword>
<dbReference type="Gene3D" id="3.30.70.20">
    <property type="match status" value="1"/>
</dbReference>
<proteinExistence type="predicted"/>
<keyword evidence="1" id="KW-0479">Metal-binding</keyword>
<dbReference type="GO" id="GO:0046872">
    <property type="term" value="F:metal ion binding"/>
    <property type="evidence" value="ECO:0007669"/>
    <property type="project" value="UniProtKB-KW"/>
</dbReference>
<evidence type="ECO:0000256" key="3">
    <source>
        <dbReference type="ARBA" id="ARBA00023014"/>
    </source>
</evidence>
<dbReference type="SUPFAM" id="SSF52218">
    <property type="entry name" value="Flavoproteins"/>
    <property type="match status" value="1"/>
</dbReference>
<reference evidence="6 7" key="1">
    <citation type="journal article" date="2018" name="BMC Genomics">
        <title>Whole genome sequencing and function prediction of 133 gut anaerobes isolated from chicken caecum in pure cultures.</title>
        <authorList>
            <person name="Medvecky M."/>
            <person name="Cejkova D."/>
            <person name="Polansky O."/>
            <person name="Karasova D."/>
            <person name="Kubasova T."/>
            <person name="Cizek A."/>
            <person name="Rychlik I."/>
        </authorList>
    </citation>
    <scope>NUCLEOTIDE SEQUENCE [LARGE SCALE GENOMIC DNA]</scope>
    <source>
        <strain evidence="6 7">An13</strain>
    </source>
</reference>
<evidence type="ECO:0000259" key="5">
    <source>
        <dbReference type="PROSITE" id="PS51379"/>
    </source>
</evidence>
<feature type="domain" description="4Fe-4S ferredoxin-type" evidence="5">
    <location>
        <begin position="196"/>
        <end position="224"/>
    </location>
</feature>
<evidence type="ECO:0008006" key="8">
    <source>
        <dbReference type="Google" id="ProtNLM"/>
    </source>
</evidence>
<dbReference type="SUPFAM" id="SSF54862">
    <property type="entry name" value="4Fe-4S ferredoxins"/>
    <property type="match status" value="1"/>
</dbReference>
<dbReference type="NCBIfam" id="NF038196">
    <property type="entry name" value="ferrodoxin_EFR1"/>
    <property type="match status" value="1"/>
</dbReference>
<evidence type="ECO:0000259" key="4">
    <source>
        <dbReference type="PROSITE" id="PS50902"/>
    </source>
</evidence>
<dbReference type="GO" id="GO:0016651">
    <property type="term" value="F:oxidoreductase activity, acting on NAD(P)H"/>
    <property type="evidence" value="ECO:0007669"/>
    <property type="project" value="UniProtKB-ARBA"/>
</dbReference>
<dbReference type="InterPro" id="IPR047964">
    <property type="entry name" value="EFR1-like"/>
</dbReference>
<dbReference type="PROSITE" id="PS00198">
    <property type="entry name" value="4FE4S_FER_1"/>
    <property type="match status" value="1"/>
</dbReference>
<keyword evidence="7" id="KW-1185">Reference proteome</keyword>